<dbReference type="Pfam" id="PF09775">
    <property type="entry name" value="Keratin_assoc"/>
    <property type="match status" value="1"/>
</dbReference>
<dbReference type="EnsemblMetazoa" id="ISCW008252-RA">
    <property type="protein sequence ID" value="ISCW008252-PA"/>
    <property type="gene ID" value="ISCW008252"/>
</dbReference>
<keyword evidence="9" id="KW-1185">Reference proteome</keyword>
<dbReference type="Proteomes" id="UP000001555">
    <property type="component" value="Unassembled WGS sequence"/>
</dbReference>
<evidence type="ECO:0000256" key="5">
    <source>
        <dbReference type="ARBA" id="ARBA00023136"/>
    </source>
</evidence>
<comment type="similarity">
    <text evidence="2">Belongs to the KRTCAP2 family.</text>
</comment>
<dbReference type="VEuPathDB" id="VectorBase:ISCW008252"/>
<reference evidence="7 9" key="1">
    <citation type="submission" date="2008-03" db="EMBL/GenBank/DDBJ databases">
        <title>Annotation of Ixodes scapularis.</title>
        <authorList>
            <consortium name="Ixodes scapularis Genome Project Consortium"/>
            <person name="Caler E."/>
            <person name="Hannick L.I."/>
            <person name="Bidwell S."/>
            <person name="Joardar V."/>
            <person name="Thiagarajan M."/>
            <person name="Amedeo P."/>
            <person name="Galinsky K.J."/>
            <person name="Schobel S."/>
            <person name="Inman J."/>
            <person name="Hostetler J."/>
            <person name="Miller J."/>
            <person name="Hammond M."/>
            <person name="Megy K."/>
            <person name="Lawson D."/>
            <person name="Kodira C."/>
            <person name="Sutton G."/>
            <person name="Meyer J."/>
            <person name="Hill C.A."/>
            <person name="Birren B."/>
            <person name="Nene V."/>
            <person name="Collins F."/>
            <person name="Alarcon-Chaidez F."/>
            <person name="Wikel S."/>
            <person name="Strausberg R."/>
        </authorList>
    </citation>
    <scope>NUCLEOTIDE SEQUENCE [LARGE SCALE GENOMIC DNA]</scope>
    <source>
        <strain evidence="9">Wikel</strain>
        <strain evidence="7">Wikel colony</strain>
    </source>
</reference>
<evidence type="ECO:0000313" key="8">
    <source>
        <dbReference type="EnsemblMetazoa" id="ISCW008252-PA"/>
    </source>
</evidence>
<sequence>MAVSSGTSGMLATCLFMLLFATMQIYKSQLTSSQPMTIVGGFLGSVLFILILTAISNFETHFFGRNFQTKLIPEVVIALVIAMAASGMVHRVCITTCLIFSIVALYYVSRISIKVHGSGAGAATAVPVTKGKKGK</sequence>
<dbReference type="InParanoid" id="B7PWJ5"/>
<dbReference type="VEuPathDB" id="VectorBase:ISCI008252"/>
<dbReference type="EMBL" id="DS808479">
    <property type="protein sequence ID" value="EEC10967.1"/>
    <property type="molecule type" value="Genomic_DNA"/>
</dbReference>
<gene>
    <name evidence="8" type="primary">8032416</name>
    <name evidence="7" type="ORF">IscW_ISCW008252</name>
</gene>
<feature type="transmembrane region" description="Helical" evidence="6">
    <location>
        <begin position="6"/>
        <end position="26"/>
    </location>
</feature>
<feature type="transmembrane region" description="Helical" evidence="6">
    <location>
        <begin position="75"/>
        <end position="108"/>
    </location>
</feature>
<dbReference type="InterPro" id="IPR018614">
    <property type="entry name" value="KRTCAP2"/>
</dbReference>
<comment type="subcellular location">
    <subcellularLocation>
        <location evidence="1">Membrane</location>
        <topology evidence="1">Multi-pass membrane protein</topology>
    </subcellularLocation>
</comment>
<name>B7PWJ5_IXOSC</name>
<keyword evidence="10" id="KW-1267">Proteomics identification</keyword>
<dbReference type="VEuPathDB" id="VectorBase:ISCP_020403"/>
<evidence type="ECO:0000256" key="3">
    <source>
        <dbReference type="ARBA" id="ARBA00022692"/>
    </source>
</evidence>
<dbReference type="OrthoDB" id="1111004at2759"/>
<organism>
    <name type="scientific">Ixodes scapularis</name>
    <name type="common">Black-legged tick</name>
    <name type="synonym">Deer tick</name>
    <dbReference type="NCBI Taxonomy" id="6945"/>
    <lineage>
        <taxon>Eukaryota</taxon>
        <taxon>Metazoa</taxon>
        <taxon>Ecdysozoa</taxon>
        <taxon>Arthropoda</taxon>
        <taxon>Chelicerata</taxon>
        <taxon>Arachnida</taxon>
        <taxon>Acari</taxon>
        <taxon>Parasitiformes</taxon>
        <taxon>Ixodida</taxon>
        <taxon>Ixodoidea</taxon>
        <taxon>Ixodidae</taxon>
        <taxon>Ixodinae</taxon>
        <taxon>Ixodes</taxon>
    </lineage>
</organism>
<evidence type="ECO:0000313" key="9">
    <source>
        <dbReference type="Proteomes" id="UP000001555"/>
    </source>
</evidence>
<dbReference type="HOGENOM" id="CLU_109648_2_0_1"/>
<evidence type="ECO:0007829" key="10">
    <source>
        <dbReference type="PeptideAtlas" id="B7PWJ5"/>
    </source>
</evidence>
<dbReference type="OMA" id="ITIYYMN"/>
<accession>B7PWJ5</accession>
<dbReference type="PANTHER" id="PTHR32001:SF1">
    <property type="entry name" value="KERATINOCYTE-ASSOCIATED PROTEIN 2"/>
    <property type="match status" value="1"/>
</dbReference>
<dbReference type="EMBL" id="ABJB010796665">
    <property type="status" value="NOT_ANNOTATED_CDS"/>
    <property type="molecule type" value="Genomic_DNA"/>
</dbReference>
<evidence type="ECO:0000256" key="6">
    <source>
        <dbReference type="SAM" id="Phobius"/>
    </source>
</evidence>
<reference evidence="8" key="2">
    <citation type="submission" date="2020-05" db="UniProtKB">
        <authorList>
            <consortium name="EnsemblMetazoa"/>
        </authorList>
    </citation>
    <scope>IDENTIFICATION</scope>
    <source>
        <strain evidence="8">wikel</strain>
    </source>
</reference>
<evidence type="ECO:0000313" key="7">
    <source>
        <dbReference type="EMBL" id="EEC10967.1"/>
    </source>
</evidence>
<dbReference type="GO" id="GO:0006487">
    <property type="term" value="P:protein N-linked glycosylation"/>
    <property type="evidence" value="ECO:0000318"/>
    <property type="project" value="GO_Central"/>
</dbReference>
<protein>
    <submittedName>
        <fullName evidence="7 8">Secreted salivary gland peptide, putative</fullName>
    </submittedName>
</protein>
<evidence type="ECO:0000256" key="2">
    <source>
        <dbReference type="ARBA" id="ARBA00007279"/>
    </source>
</evidence>
<dbReference type="GO" id="GO:0016020">
    <property type="term" value="C:membrane"/>
    <property type="evidence" value="ECO:0007669"/>
    <property type="project" value="UniProtKB-SubCell"/>
</dbReference>
<dbReference type="PANTHER" id="PTHR32001">
    <property type="entry name" value="KERATINOCYTE-ASSOCIATED PROTEIN 2"/>
    <property type="match status" value="1"/>
</dbReference>
<evidence type="ECO:0000256" key="4">
    <source>
        <dbReference type="ARBA" id="ARBA00022989"/>
    </source>
</evidence>
<dbReference type="FunCoup" id="B7PWJ5">
    <property type="interactions" value="461"/>
</dbReference>
<keyword evidence="3 6" id="KW-0812">Transmembrane</keyword>
<dbReference type="KEGG" id="isc:8032416"/>
<keyword evidence="4 6" id="KW-1133">Transmembrane helix</keyword>
<evidence type="ECO:0000256" key="1">
    <source>
        <dbReference type="ARBA" id="ARBA00004141"/>
    </source>
</evidence>
<feature type="transmembrane region" description="Helical" evidence="6">
    <location>
        <begin position="38"/>
        <end position="55"/>
    </location>
</feature>
<proteinExistence type="evidence at protein level"/>
<dbReference type="STRING" id="6945.B7PWJ5"/>
<dbReference type="PaxDb" id="6945-B7PWJ5"/>
<keyword evidence="5 6" id="KW-0472">Membrane</keyword>
<dbReference type="AlphaFoldDB" id="B7PWJ5"/>